<name>B9M0A6_GEODF</name>
<dbReference type="Proteomes" id="UP000007721">
    <property type="component" value="Chromosome"/>
</dbReference>
<dbReference type="RefSeq" id="WP_012645672.1">
    <property type="nucleotide sequence ID" value="NC_011979.1"/>
</dbReference>
<reference evidence="1 2" key="1">
    <citation type="submission" date="2009-01" db="EMBL/GenBank/DDBJ databases">
        <title>Complete sequence of Geobacter sp. FRC-32.</title>
        <authorList>
            <consortium name="US DOE Joint Genome Institute"/>
            <person name="Lucas S."/>
            <person name="Copeland A."/>
            <person name="Lapidus A."/>
            <person name="Glavina del Rio T."/>
            <person name="Dalin E."/>
            <person name="Tice H."/>
            <person name="Bruce D."/>
            <person name="Goodwin L."/>
            <person name="Pitluck S."/>
            <person name="Saunders E."/>
            <person name="Brettin T."/>
            <person name="Detter J.C."/>
            <person name="Han C."/>
            <person name="Larimer F."/>
            <person name="Land M."/>
            <person name="Hauser L."/>
            <person name="Kyrpides N."/>
            <person name="Ovchinnikova G."/>
            <person name="Kostka J."/>
            <person name="Richardson P."/>
        </authorList>
    </citation>
    <scope>NUCLEOTIDE SEQUENCE [LARGE SCALE GENOMIC DNA]</scope>
    <source>
        <strain evidence="2">DSM 22248 / JCM 15807 / FRC-32</strain>
    </source>
</reference>
<dbReference type="AlphaFoldDB" id="B9M0A6"/>
<dbReference type="EMBL" id="CP001390">
    <property type="protein sequence ID" value="ACM18943.1"/>
    <property type="molecule type" value="Genomic_DNA"/>
</dbReference>
<accession>B9M0A6</accession>
<dbReference type="KEGG" id="geo:Geob_0576"/>
<organism evidence="1 2">
    <name type="scientific">Geotalea daltonii (strain DSM 22248 / JCM 15807 / FRC-32)</name>
    <name type="common">Geobacter daltonii</name>
    <dbReference type="NCBI Taxonomy" id="316067"/>
    <lineage>
        <taxon>Bacteria</taxon>
        <taxon>Pseudomonadati</taxon>
        <taxon>Thermodesulfobacteriota</taxon>
        <taxon>Desulfuromonadia</taxon>
        <taxon>Geobacterales</taxon>
        <taxon>Geobacteraceae</taxon>
        <taxon>Geotalea</taxon>
    </lineage>
</organism>
<sequence>MGNVKITALDRAMARLCETCPACRSAQRKQQGMAFWLVTRVEEKICPFCRAFEKVHGRKAHEQPD</sequence>
<keyword evidence="2" id="KW-1185">Reference proteome</keyword>
<dbReference type="OrthoDB" id="5397862at2"/>
<dbReference type="STRING" id="316067.Geob_0576"/>
<dbReference type="HOGENOM" id="CLU_2806347_0_0_7"/>
<evidence type="ECO:0000313" key="2">
    <source>
        <dbReference type="Proteomes" id="UP000007721"/>
    </source>
</evidence>
<proteinExistence type="predicted"/>
<protein>
    <submittedName>
        <fullName evidence="1">Uncharacterized protein</fullName>
    </submittedName>
</protein>
<evidence type="ECO:0000313" key="1">
    <source>
        <dbReference type="EMBL" id="ACM18943.1"/>
    </source>
</evidence>
<gene>
    <name evidence="1" type="ordered locus">Geob_0576</name>
</gene>